<feature type="compositionally biased region" description="Basic and acidic residues" evidence="1">
    <location>
        <begin position="44"/>
        <end position="61"/>
    </location>
</feature>
<dbReference type="Gramene" id="A05p42340.2_BraZ1">
    <property type="protein sequence ID" value="A05p42340.2_BraZ1.CDS"/>
    <property type="gene ID" value="A05g42340.2_BraZ1"/>
</dbReference>
<gene>
    <name evidence="2" type="ORF">BRAPAZ1V2_A05P42340.2</name>
</gene>
<accession>A0A8D9DNS4</accession>
<protein>
    <submittedName>
        <fullName evidence="2">Uncharacterized protein</fullName>
    </submittedName>
</protein>
<dbReference type="AlphaFoldDB" id="A0A8D9DNS4"/>
<evidence type="ECO:0000256" key="1">
    <source>
        <dbReference type="SAM" id="MobiDB-lite"/>
    </source>
</evidence>
<name>A0A8D9DNS4_BRACM</name>
<proteinExistence type="predicted"/>
<reference evidence="2 3" key="1">
    <citation type="submission" date="2021-07" db="EMBL/GenBank/DDBJ databases">
        <authorList>
            <consortium name="Genoscope - CEA"/>
            <person name="William W."/>
        </authorList>
    </citation>
    <scope>NUCLEOTIDE SEQUENCE [LARGE SCALE GENOMIC DNA]</scope>
</reference>
<sequence>MRKKKSYNTCHCQNEDGTIERKLTKSCDRACLLFTDAGEAEQEEERRRRRDAEKERRQTRF</sequence>
<evidence type="ECO:0000313" key="2">
    <source>
        <dbReference type="EMBL" id="CAG7877713.1"/>
    </source>
</evidence>
<evidence type="ECO:0000313" key="3">
    <source>
        <dbReference type="Proteomes" id="UP000694005"/>
    </source>
</evidence>
<feature type="region of interest" description="Disordered" evidence="1">
    <location>
        <begin position="39"/>
        <end position="61"/>
    </location>
</feature>
<dbReference type="Proteomes" id="UP000694005">
    <property type="component" value="Chromosome A05"/>
</dbReference>
<dbReference type="EMBL" id="LS974621">
    <property type="protein sequence ID" value="CAG7877713.1"/>
    <property type="molecule type" value="Genomic_DNA"/>
</dbReference>
<organism evidence="2 3">
    <name type="scientific">Brassica campestris</name>
    <name type="common">Field mustard</name>
    <dbReference type="NCBI Taxonomy" id="3711"/>
    <lineage>
        <taxon>Eukaryota</taxon>
        <taxon>Viridiplantae</taxon>
        <taxon>Streptophyta</taxon>
        <taxon>Embryophyta</taxon>
        <taxon>Tracheophyta</taxon>
        <taxon>Spermatophyta</taxon>
        <taxon>Magnoliopsida</taxon>
        <taxon>eudicotyledons</taxon>
        <taxon>Gunneridae</taxon>
        <taxon>Pentapetalae</taxon>
        <taxon>rosids</taxon>
        <taxon>malvids</taxon>
        <taxon>Brassicales</taxon>
        <taxon>Brassicaceae</taxon>
        <taxon>Brassiceae</taxon>
        <taxon>Brassica</taxon>
    </lineage>
</organism>